<comment type="caution">
    <text evidence="1">The sequence shown here is derived from an EMBL/GenBank/DDBJ whole genome shotgun (WGS) entry which is preliminary data.</text>
</comment>
<evidence type="ECO:0008006" key="3">
    <source>
        <dbReference type="Google" id="ProtNLM"/>
    </source>
</evidence>
<keyword evidence="2" id="KW-1185">Reference proteome</keyword>
<name>A0A392SKN0_9FABA</name>
<dbReference type="AlphaFoldDB" id="A0A392SKN0"/>
<evidence type="ECO:0000313" key="2">
    <source>
        <dbReference type="Proteomes" id="UP000265520"/>
    </source>
</evidence>
<feature type="non-terminal residue" evidence="1">
    <location>
        <position position="35"/>
    </location>
</feature>
<sequence>MTSQDPVTMDTTADLIWHTQVPLKVSIFVWRLLRD</sequence>
<organism evidence="1 2">
    <name type="scientific">Trifolium medium</name>
    <dbReference type="NCBI Taxonomy" id="97028"/>
    <lineage>
        <taxon>Eukaryota</taxon>
        <taxon>Viridiplantae</taxon>
        <taxon>Streptophyta</taxon>
        <taxon>Embryophyta</taxon>
        <taxon>Tracheophyta</taxon>
        <taxon>Spermatophyta</taxon>
        <taxon>Magnoliopsida</taxon>
        <taxon>eudicotyledons</taxon>
        <taxon>Gunneridae</taxon>
        <taxon>Pentapetalae</taxon>
        <taxon>rosids</taxon>
        <taxon>fabids</taxon>
        <taxon>Fabales</taxon>
        <taxon>Fabaceae</taxon>
        <taxon>Papilionoideae</taxon>
        <taxon>50 kb inversion clade</taxon>
        <taxon>NPAAA clade</taxon>
        <taxon>Hologalegina</taxon>
        <taxon>IRL clade</taxon>
        <taxon>Trifolieae</taxon>
        <taxon>Trifolium</taxon>
    </lineage>
</organism>
<dbReference type="EMBL" id="LXQA010386544">
    <property type="protein sequence ID" value="MCI48426.1"/>
    <property type="molecule type" value="Genomic_DNA"/>
</dbReference>
<protein>
    <recommendedName>
        <fullName evidence="3">Reverse transcriptase zinc-binding domain-containing protein</fullName>
    </recommendedName>
</protein>
<proteinExistence type="predicted"/>
<dbReference type="Proteomes" id="UP000265520">
    <property type="component" value="Unassembled WGS sequence"/>
</dbReference>
<evidence type="ECO:0000313" key="1">
    <source>
        <dbReference type="EMBL" id="MCI48426.1"/>
    </source>
</evidence>
<accession>A0A392SKN0</accession>
<reference evidence="1 2" key="1">
    <citation type="journal article" date="2018" name="Front. Plant Sci.">
        <title>Red Clover (Trifolium pratense) and Zigzag Clover (T. medium) - A Picture of Genomic Similarities and Differences.</title>
        <authorList>
            <person name="Dluhosova J."/>
            <person name="Istvanek J."/>
            <person name="Nedelnik J."/>
            <person name="Repkova J."/>
        </authorList>
    </citation>
    <scope>NUCLEOTIDE SEQUENCE [LARGE SCALE GENOMIC DNA]</scope>
    <source>
        <strain evidence="2">cv. 10/8</strain>
        <tissue evidence="1">Leaf</tissue>
    </source>
</reference>